<dbReference type="EMBL" id="MNCJ02000321">
    <property type="protein sequence ID" value="KAF5801423.1"/>
    <property type="molecule type" value="Genomic_DNA"/>
</dbReference>
<reference evidence="2" key="2">
    <citation type="submission" date="2020-06" db="EMBL/GenBank/DDBJ databases">
        <title>Helianthus annuus Genome sequencing and assembly Release 2.</title>
        <authorList>
            <person name="Gouzy J."/>
            <person name="Langlade N."/>
            <person name="Munos S."/>
        </authorList>
    </citation>
    <scope>NUCLEOTIDE SEQUENCE</scope>
    <source>
        <tissue evidence="2">Leaves</tissue>
    </source>
</reference>
<evidence type="ECO:0000313" key="2">
    <source>
        <dbReference type="EMBL" id="KAF5801423.1"/>
    </source>
</evidence>
<keyword evidence="1" id="KW-0812">Transmembrane</keyword>
<keyword evidence="1" id="KW-1133">Transmembrane helix</keyword>
<dbReference type="Gramene" id="mRNA:HanXRQr2_Chr06g0247971">
    <property type="protein sequence ID" value="CDS:HanXRQr2_Chr06g0247971.1"/>
    <property type="gene ID" value="HanXRQr2_Chr06g0247971"/>
</dbReference>
<feature type="transmembrane region" description="Helical" evidence="1">
    <location>
        <begin position="42"/>
        <end position="61"/>
    </location>
</feature>
<keyword evidence="1" id="KW-0472">Membrane</keyword>
<evidence type="ECO:0000313" key="3">
    <source>
        <dbReference type="Proteomes" id="UP000215914"/>
    </source>
</evidence>
<keyword evidence="3" id="KW-1185">Reference proteome</keyword>
<gene>
    <name evidence="2" type="ORF">HanXRQr2_Chr06g0247971</name>
</gene>
<comment type="caution">
    <text evidence="2">The sequence shown here is derived from an EMBL/GenBank/DDBJ whole genome shotgun (WGS) entry which is preliminary data.</text>
</comment>
<reference evidence="2" key="1">
    <citation type="journal article" date="2017" name="Nature">
        <title>The sunflower genome provides insights into oil metabolism, flowering and Asterid evolution.</title>
        <authorList>
            <person name="Badouin H."/>
            <person name="Gouzy J."/>
            <person name="Grassa C.J."/>
            <person name="Murat F."/>
            <person name="Staton S.E."/>
            <person name="Cottret L."/>
            <person name="Lelandais-Briere C."/>
            <person name="Owens G.L."/>
            <person name="Carrere S."/>
            <person name="Mayjonade B."/>
            <person name="Legrand L."/>
            <person name="Gill N."/>
            <person name="Kane N.C."/>
            <person name="Bowers J.E."/>
            <person name="Hubner S."/>
            <person name="Bellec A."/>
            <person name="Berard A."/>
            <person name="Berges H."/>
            <person name="Blanchet N."/>
            <person name="Boniface M.C."/>
            <person name="Brunel D."/>
            <person name="Catrice O."/>
            <person name="Chaidir N."/>
            <person name="Claudel C."/>
            <person name="Donnadieu C."/>
            <person name="Faraut T."/>
            <person name="Fievet G."/>
            <person name="Helmstetter N."/>
            <person name="King M."/>
            <person name="Knapp S.J."/>
            <person name="Lai Z."/>
            <person name="Le Paslier M.C."/>
            <person name="Lippi Y."/>
            <person name="Lorenzon L."/>
            <person name="Mandel J.R."/>
            <person name="Marage G."/>
            <person name="Marchand G."/>
            <person name="Marquand E."/>
            <person name="Bret-Mestries E."/>
            <person name="Morien E."/>
            <person name="Nambeesan S."/>
            <person name="Nguyen T."/>
            <person name="Pegot-Espagnet P."/>
            <person name="Pouilly N."/>
            <person name="Raftis F."/>
            <person name="Sallet E."/>
            <person name="Schiex T."/>
            <person name="Thomas J."/>
            <person name="Vandecasteele C."/>
            <person name="Vares D."/>
            <person name="Vear F."/>
            <person name="Vautrin S."/>
            <person name="Crespi M."/>
            <person name="Mangin B."/>
            <person name="Burke J.M."/>
            <person name="Salse J."/>
            <person name="Munos S."/>
            <person name="Vincourt P."/>
            <person name="Rieseberg L.H."/>
            <person name="Langlade N.B."/>
        </authorList>
    </citation>
    <scope>NUCLEOTIDE SEQUENCE</scope>
    <source>
        <tissue evidence="2">Leaves</tissue>
    </source>
</reference>
<evidence type="ECO:0000256" key="1">
    <source>
        <dbReference type="SAM" id="Phobius"/>
    </source>
</evidence>
<dbReference type="Proteomes" id="UP000215914">
    <property type="component" value="Unassembled WGS sequence"/>
</dbReference>
<proteinExistence type="predicted"/>
<accession>A0A9K3IRC3</accession>
<evidence type="ECO:0008006" key="4">
    <source>
        <dbReference type="Google" id="ProtNLM"/>
    </source>
</evidence>
<dbReference type="AlphaFoldDB" id="A0A9K3IRC3"/>
<protein>
    <recommendedName>
        <fullName evidence="4">Transmembrane protein</fullName>
    </recommendedName>
</protein>
<name>A0A9K3IRC3_HELAN</name>
<organism evidence="2 3">
    <name type="scientific">Helianthus annuus</name>
    <name type="common">Common sunflower</name>
    <dbReference type="NCBI Taxonomy" id="4232"/>
    <lineage>
        <taxon>Eukaryota</taxon>
        <taxon>Viridiplantae</taxon>
        <taxon>Streptophyta</taxon>
        <taxon>Embryophyta</taxon>
        <taxon>Tracheophyta</taxon>
        <taxon>Spermatophyta</taxon>
        <taxon>Magnoliopsida</taxon>
        <taxon>eudicotyledons</taxon>
        <taxon>Gunneridae</taxon>
        <taxon>Pentapetalae</taxon>
        <taxon>asterids</taxon>
        <taxon>campanulids</taxon>
        <taxon>Asterales</taxon>
        <taxon>Asteraceae</taxon>
        <taxon>Asteroideae</taxon>
        <taxon>Heliantheae alliance</taxon>
        <taxon>Heliantheae</taxon>
        <taxon>Helianthus</taxon>
    </lineage>
</organism>
<sequence>MWLVLVVWGFKSEVGDVWWPWSSGGGGGGVCSVFREKTRFSGGGGVCSVKWVMYVYLYFFLNKWN</sequence>